<evidence type="ECO:0000313" key="3">
    <source>
        <dbReference type="Proteomes" id="UP000192738"/>
    </source>
</evidence>
<name>A0A1W2DJK1_9FIRM</name>
<dbReference type="GO" id="GO:0016810">
    <property type="term" value="F:hydrolase activity, acting on carbon-nitrogen (but not peptide) bonds"/>
    <property type="evidence" value="ECO:0007669"/>
    <property type="project" value="InterPro"/>
</dbReference>
<dbReference type="InterPro" id="IPR032466">
    <property type="entry name" value="Metal_Hydrolase"/>
</dbReference>
<dbReference type="InterPro" id="IPR006680">
    <property type="entry name" value="Amidohydro-rel"/>
</dbReference>
<dbReference type="SUPFAM" id="SSF51556">
    <property type="entry name" value="Metallo-dependent hydrolases"/>
    <property type="match status" value="1"/>
</dbReference>
<dbReference type="OrthoDB" id="9802793at2"/>
<organism evidence="2 3">
    <name type="scientific">Sporomusa malonica</name>
    <dbReference type="NCBI Taxonomy" id="112901"/>
    <lineage>
        <taxon>Bacteria</taxon>
        <taxon>Bacillati</taxon>
        <taxon>Bacillota</taxon>
        <taxon>Negativicutes</taxon>
        <taxon>Selenomonadales</taxon>
        <taxon>Sporomusaceae</taxon>
        <taxon>Sporomusa</taxon>
    </lineage>
</organism>
<dbReference type="AlphaFoldDB" id="A0A1W2DJK1"/>
<proteinExistence type="predicted"/>
<dbReference type="RefSeq" id="WP_084577116.1">
    <property type="nucleotide sequence ID" value="NZ_CP155572.1"/>
</dbReference>
<dbReference type="InterPro" id="IPR011059">
    <property type="entry name" value="Metal-dep_hydrolase_composite"/>
</dbReference>
<protein>
    <submittedName>
        <fullName evidence="2">Imidazolonepropionase</fullName>
    </submittedName>
</protein>
<sequence length="387" mass="42091">MIALTGGKILTMCGKNLDYGTILVRNNKIWAVGRNPDIPPGCRVIDVTGKIITPGLIDAHTHLGVESEGMGWAGTDVNERSEPITPGMHTLDAINPADLGLLEAYQGGVTTVMVAPGSANPIGGQCVILKTAPKPIVEQMLLQRYAGLKIAFGENPKRVYGADRQKMPVSRMATAALIREALWKARHHLAKQDDKDFNYDLGLEAIAKVLRKEMPLRAHAHRADDIVSAIRIAREFDVDLIIEHGTEAYLVADMLAAEKIPVVLGPTLSTRSKLELKDKTMETPALLYRHGVPFAMMSDHPVTPSCFLSVYAGLATRYGLPVHQALKMVTCDAARILGLDDRIGSLAPGMDADLVVWSEDPLMLSARPEIVMVDGRIDFLQEKALAE</sequence>
<keyword evidence="3" id="KW-1185">Reference proteome</keyword>
<dbReference type="Gene3D" id="3.20.20.140">
    <property type="entry name" value="Metal-dependent hydrolases"/>
    <property type="match status" value="1"/>
</dbReference>
<evidence type="ECO:0000313" key="2">
    <source>
        <dbReference type="EMBL" id="SMC97701.1"/>
    </source>
</evidence>
<dbReference type="SUPFAM" id="SSF51338">
    <property type="entry name" value="Composite domain of metallo-dependent hydrolases"/>
    <property type="match status" value="1"/>
</dbReference>
<dbReference type="PANTHER" id="PTHR43135">
    <property type="entry name" value="ALPHA-D-RIBOSE 1-METHYLPHOSPHONATE 5-TRIPHOSPHATE DIPHOSPHATASE"/>
    <property type="match status" value="1"/>
</dbReference>
<gene>
    <name evidence="2" type="ORF">SAMN04488500_11665</name>
</gene>
<dbReference type="PANTHER" id="PTHR43135:SF3">
    <property type="entry name" value="ALPHA-D-RIBOSE 1-METHYLPHOSPHONATE 5-TRIPHOSPHATE DIPHOSPHATASE"/>
    <property type="match status" value="1"/>
</dbReference>
<dbReference type="Pfam" id="PF01979">
    <property type="entry name" value="Amidohydro_1"/>
    <property type="match status" value="1"/>
</dbReference>
<feature type="domain" description="Amidohydrolase-related" evidence="1">
    <location>
        <begin position="51"/>
        <end position="376"/>
    </location>
</feature>
<dbReference type="STRING" id="112901.SAMN04488500_11665"/>
<dbReference type="EMBL" id="FWXI01000016">
    <property type="protein sequence ID" value="SMC97701.1"/>
    <property type="molecule type" value="Genomic_DNA"/>
</dbReference>
<dbReference type="InterPro" id="IPR051781">
    <property type="entry name" value="Metallo-dep_Hydrolase"/>
</dbReference>
<dbReference type="CDD" id="cd01309">
    <property type="entry name" value="Met_dep_hydrolase_C"/>
    <property type="match status" value="1"/>
</dbReference>
<reference evidence="2 3" key="1">
    <citation type="submission" date="2017-04" db="EMBL/GenBank/DDBJ databases">
        <authorList>
            <person name="Afonso C.L."/>
            <person name="Miller P.J."/>
            <person name="Scott M.A."/>
            <person name="Spackman E."/>
            <person name="Goraichik I."/>
            <person name="Dimitrov K.M."/>
            <person name="Suarez D.L."/>
            <person name="Swayne D.E."/>
        </authorList>
    </citation>
    <scope>NUCLEOTIDE SEQUENCE [LARGE SCALE GENOMIC DNA]</scope>
    <source>
        <strain evidence="2 3">DSM 5090</strain>
    </source>
</reference>
<accession>A0A1W2DJK1</accession>
<evidence type="ECO:0000259" key="1">
    <source>
        <dbReference type="Pfam" id="PF01979"/>
    </source>
</evidence>
<dbReference type="Proteomes" id="UP000192738">
    <property type="component" value="Unassembled WGS sequence"/>
</dbReference>